<evidence type="ECO:0000313" key="2">
    <source>
        <dbReference type="Proteomes" id="UP000050790"/>
    </source>
</evidence>
<feature type="region of interest" description="Disordered" evidence="1">
    <location>
        <begin position="44"/>
        <end position="110"/>
    </location>
</feature>
<feature type="compositionally biased region" description="Low complexity" evidence="1">
    <location>
        <begin position="90"/>
        <end position="101"/>
    </location>
</feature>
<proteinExistence type="predicted"/>
<dbReference type="Proteomes" id="UP000050790">
    <property type="component" value="Unassembled WGS sequence"/>
</dbReference>
<name>A0AA84ZBU5_9TREM</name>
<protein>
    <submittedName>
        <fullName evidence="3">Uncharacterized protein</fullName>
    </submittedName>
</protein>
<feature type="compositionally biased region" description="Polar residues" evidence="1">
    <location>
        <begin position="79"/>
        <end position="89"/>
    </location>
</feature>
<organism evidence="2 3">
    <name type="scientific">Schistosoma margrebowiei</name>
    <dbReference type="NCBI Taxonomy" id="48269"/>
    <lineage>
        <taxon>Eukaryota</taxon>
        <taxon>Metazoa</taxon>
        <taxon>Spiralia</taxon>
        <taxon>Lophotrochozoa</taxon>
        <taxon>Platyhelminthes</taxon>
        <taxon>Trematoda</taxon>
        <taxon>Digenea</taxon>
        <taxon>Strigeidida</taxon>
        <taxon>Schistosomatoidea</taxon>
        <taxon>Schistosomatidae</taxon>
        <taxon>Schistosoma</taxon>
    </lineage>
</organism>
<evidence type="ECO:0000256" key="1">
    <source>
        <dbReference type="SAM" id="MobiDB-lite"/>
    </source>
</evidence>
<feature type="compositionally biased region" description="Low complexity" evidence="1">
    <location>
        <begin position="61"/>
        <end position="73"/>
    </location>
</feature>
<dbReference type="AlphaFoldDB" id="A0AA84ZBU5"/>
<feature type="compositionally biased region" description="Basic and acidic residues" evidence="1">
    <location>
        <begin position="46"/>
        <end position="59"/>
    </location>
</feature>
<accession>A0AA84ZBU5</accession>
<dbReference type="WBParaSite" id="SMRG1_19470.1">
    <property type="protein sequence ID" value="SMRG1_19470.1"/>
    <property type="gene ID" value="SMRG1_19470"/>
</dbReference>
<reference evidence="3" key="1">
    <citation type="submission" date="2023-11" db="UniProtKB">
        <authorList>
            <consortium name="WormBaseParasite"/>
        </authorList>
    </citation>
    <scope>IDENTIFICATION</scope>
</reference>
<evidence type="ECO:0000313" key="3">
    <source>
        <dbReference type="WBParaSite" id="SMRG1_19470.1"/>
    </source>
</evidence>
<sequence>MISLQGMKNMNQYLIMIKQNFMYNTINILNLSLIKNDSQIYNQPKSRNDVGHLIADHHHQQQQQQSTELLQESQDSEIQRTQEIQNEVNSQQLDSSSQSDHSQSDVDDFILVQPPLSEQFRSLQNGQNQSSQQTQPGIYFVVASVS</sequence>